<name>A0ABN1P6F9_9ACTN</name>
<dbReference type="EMBL" id="BAAAHK010000001">
    <property type="protein sequence ID" value="GAA0923560.1"/>
    <property type="molecule type" value="Genomic_DNA"/>
</dbReference>
<evidence type="ECO:0000313" key="2">
    <source>
        <dbReference type="Proteomes" id="UP001500542"/>
    </source>
</evidence>
<keyword evidence="2" id="KW-1185">Reference proteome</keyword>
<comment type="caution">
    <text evidence="1">The sequence shown here is derived from an EMBL/GenBank/DDBJ whole genome shotgun (WGS) entry which is preliminary data.</text>
</comment>
<accession>A0ABN1P6F9</accession>
<dbReference type="Proteomes" id="UP001500542">
    <property type="component" value="Unassembled WGS sequence"/>
</dbReference>
<evidence type="ECO:0000313" key="1">
    <source>
        <dbReference type="EMBL" id="GAA0923560.1"/>
    </source>
</evidence>
<gene>
    <name evidence="1" type="ORF">GCM10009554_01770</name>
</gene>
<dbReference type="RefSeq" id="WP_343963699.1">
    <property type="nucleotide sequence ID" value="NZ_BAAAHK010000001.1"/>
</dbReference>
<reference evidence="1 2" key="1">
    <citation type="journal article" date="2019" name="Int. J. Syst. Evol. Microbiol.">
        <title>The Global Catalogue of Microorganisms (GCM) 10K type strain sequencing project: providing services to taxonomists for standard genome sequencing and annotation.</title>
        <authorList>
            <consortium name="The Broad Institute Genomics Platform"/>
            <consortium name="The Broad Institute Genome Sequencing Center for Infectious Disease"/>
            <person name="Wu L."/>
            <person name="Ma J."/>
        </authorList>
    </citation>
    <scope>NUCLEOTIDE SEQUENCE [LARGE SCALE GENOMIC DNA]</scope>
    <source>
        <strain evidence="1 2">JCM 10977</strain>
    </source>
</reference>
<protein>
    <submittedName>
        <fullName evidence="1">Uncharacterized protein</fullName>
    </submittedName>
</protein>
<proteinExistence type="predicted"/>
<organism evidence="1 2">
    <name type="scientific">Kribbella koreensis</name>
    <dbReference type="NCBI Taxonomy" id="57909"/>
    <lineage>
        <taxon>Bacteria</taxon>
        <taxon>Bacillati</taxon>
        <taxon>Actinomycetota</taxon>
        <taxon>Actinomycetes</taxon>
        <taxon>Propionibacteriales</taxon>
        <taxon>Kribbellaceae</taxon>
        <taxon>Kribbella</taxon>
    </lineage>
</organism>
<sequence>MPDLDSLRTTLLTATGLTPDLTTDVGRWQLYRTAAEDTANHATLLQAATAEPDRTLAAALVVHMLSLTPTADHPTWLATLASSERAYASQRSTEYGLLRTPPSCATLAQDLDNYTNWLQRRLAESLTDPTSLLELAAHARAKRTRHIARTRARALLD</sequence>